<feature type="domain" description="Filamentous haemagglutinin FhaB/tRNA nuclease CdiA-like TPS" evidence="1">
    <location>
        <begin position="21"/>
        <end position="172"/>
    </location>
</feature>
<protein>
    <recommendedName>
        <fullName evidence="1">Filamentous haemagglutinin FhaB/tRNA nuclease CdiA-like TPS domain-containing protein</fullName>
    </recommendedName>
</protein>
<dbReference type="EMBL" id="NBIU01000033">
    <property type="protein sequence ID" value="PZT47473.1"/>
    <property type="molecule type" value="Genomic_DNA"/>
</dbReference>
<dbReference type="AlphaFoldDB" id="A0A2W6PLE6"/>
<gene>
    <name evidence="2" type="ORF">B6S12_08965</name>
</gene>
<dbReference type="InterPro" id="IPR008638">
    <property type="entry name" value="FhaB/CdiA-like_TPS"/>
</dbReference>
<dbReference type="Gene3D" id="2.160.20.10">
    <property type="entry name" value="Single-stranded right-handed beta-helix, Pectin lyase-like"/>
    <property type="match status" value="1"/>
</dbReference>
<dbReference type="Proteomes" id="UP000249746">
    <property type="component" value="Unassembled WGS sequence"/>
</dbReference>
<proteinExistence type="predicted"/>
<evidence type="ECO:0000313" key="3">
    <source>
        <dbReference type="Proteomes" id="UP000249746"/>
    </source>
</evidence>
<name>A0A2W6PLE6_9HELI</name>
<feature type="non-terminal residue" evidence="2">
    <location>
        <position position="1"/>
    </location>
</feature>
<dbReference type="Gene3D" id="2.160.20.110">
    <property type="match status" value="1"/>
</dbReference>
<dbReference type="Pfam" id="PF05860">
    <property type="entry name" value="TPS"/>
    <property type="match status" value="1"/>
</dbReference>
<organism evidence="2 3">
    <name type="scientific">Helicobacter valdiviensis</name>
    <dbReference type="NCBI Taxonomy" id="1458358"/>
    <lineage>
        <taxon>Bacteria</taxon>
        <taxon>Pseudomonadati</taxon>
        <taxon>Campylobacterota</taxon>
        <taxon>Epsilonproteobacteria</taxon>
        <taxon>Campylobacterales</taxon>
        <taxon>Helicobacteraceae</taxon>
        <taxon>Helicobacter</taxon>
    </lineage>
</organism>
<dbReference type="NCBIfam" id="TIGR01901">
    <property type="entry name" value="adhes_NPXG"/>
    <property type="match status" value="1"/>
</dbReference>
<evidence type="ECO:0000259" key="1">
    <source>
        <dbReference type="Pfam" id="PF05860"/>
    </source>
</evidence>
<dbReference type="RefSeq" id="WP_146239358.1">
    <property type="nucleotide sequence ID" value="NZ_NBIU01000033.1"/>
</dbReference>
<dbReference type="OrthoDB" id="468094at2"/>
<dbReference type="SUPFAM" id="SSF51126">
    <property type="entry name" value="Pectin lyase-like"/>
    <property type="match status" value="1"/>
</dbReference>
<comment type="caution">
    <text evidence="2">The sequence shown here is derived from an EMBL/GenBank/DDBJ whole genome shotgun (WGS) entry which is preliminary data.</text>
</comment>
<evidence type="ECO:0000313" key="2">
    <source>
        <dbReference type="EMBL" id="PZT47473.1"/>
    </source>
</evidence>
<dbReference type="InterPro" id="IPR012334">
    <property type="entry name" value="Pectin_lyas_fold"/>
</dbReference>
<sequence>YEVHFEKGKNGGNNYLNLDYSKNPSTIAGLLQGNNNNVFIVNPSGVIVEKGGVINANRFVASTTPLDNKDIEAFRASDSASFSPVFKPNKQGDIINRGNINANKVLMIGNNVRIDGGSINGMHNKGSNLKNPSGTTNEELHLVGNNVFINVENIKSNSVIASAYKSGALQQSTTNYVTNKDAITNFNFSTKDYEKVEGNSNNTIGKSEFKKYATMGSAEDWINFANGWNNNTNGMQNFFDEYQLVDNIDMNFESVDPVGLYYGWNDPKSSPFNKNFNGNSYTLSNMLINAGVGEATGLFGYVSGGKISDLKIEGLEFKYKDGFLPGSIGGFAGRIENSSIDSIFLQNIAIQESIKSGQQAGGFAGEIFGTNLKNITLNKVGNISTNYSGGSYQGINGTYAGGFVGWIATSEANNIILNDLGSISVTATSDDATNAAGGFAGRIGDDYTFGIPEGNVSLDNIIINGDTNIKTKGDIWYSFAGGFAGFVSGGNVVMNDIYVYFNKTAEITSGGWGGILIGSLGLRWSNTADKEVNLSLSNINLYYKNDMFNNKNNIATTGGYATITGEENIKYSGITFGDFQTDVENFFKEENSNPQIYKKIDSKGNTYFTFIDETNNGNGGDNGLSNVTLSGDDFDSSIISGILDEVLGGKLQVDINKLFIYNKSSGSITLNTDYLQTLGGEDYQQAISFLKAFYGEDSLGEYLADLEVKEWKDLLDTNNKIVISKNKFLDFLNNNLQTKIKLFEEWKSNYELYTSGLATEEQMKNLESWFKNNEATLKDYQAFLDNPMLTDIGEHNFKLGDGSLSFINGKGYKDLSTPIQQEGGSDQTITSPLKDINASMLDKQQVVLIKPAEEEKETLDEEKGVLNQRTCVVSENFKTNNPCMAQRI</sequence>
<reference evidence="2 3" key="1">
    <citation type="submission" date="2017-03" db="EMBL/GenBank/DDBJ databases">
        <title>Genomic and clinical evidence uncovers the enterohepatic species Helicobacter valdiviensis as a potential human intestinal pathogen.</title>
        <authorList>
            <person name="Fresia P."/>
            <person name="Jara R."/>
            <person name="Sierra R."/>
            <person name="Ferres I."/>
            <person name="Greif G."/>
            <person name="Iraola G."/>
            <person name="Collado L."/>
        </authorList>
    </citation>
    <scope>NUCLEOTIDE SEQUENCE [LARGE SCALE GENOMIC DNA]</scope>
    <source>
        <strain evidence="2 3">WBE14</strain>
    </source>
</reference>
<keyword evidence="3" id="KW-1185">Reference proteome</keyword>
<dbReference type="InterPro" id="IPR011050">
    <property type="entry name" value="Pectin_lyase_fold/virulence"/>
</dbReference>
<accession>A0A2W6PLE6</accession>